<keyword evidence="1" id="KW-0378">Hydrolase</keyword>
<keyword evidence="2" id="KW-1185">Reference proteome</keyword>
<dbReference type="PANTHER" id="PTHR12475">
    <property type="match status" value="1"/>
</dbReference>
<protein>
    <submittedName>
        <fullName evidence="1">YbgC/YbaW family acyl-CoA thioester hydrolase</fullName>
    </submittedName>
</protein>
<dbReference type="RefSeq" id="WP_141916666.1">
    <property type="nucleotide sequence ID" value="NZ_BAAAYS010000003.1"/>
</dbReference>
<dbReference type="EMBL" id="VFPN01000001">
    <property type="protein sequence ID" value="TQM66411.1"/>
    <property type="molecule type" value="Genomic_DNA"/>
</dbReference>
<proteinExistence type="predicted"/>
<dbReference type="Pfam" id="PF13279">
    <property type="entry name" value="4HBT_2"/>
    <property type="match status" value="1"/>
</dbReference>
<accession>A0A543I780</accession>
<comment type="caution">
    <text evidence="1">The sequence shown here is derived from an EMBL/GenBank/DDBJ whole genome shotgun (WGS) entry which is preliminary data.</text>
</comment>
<dbReference type="GO" id="GO:0016787">
    <property type="term" value="F:hydrolase activity"/>
    <property type="evidence" value="ECO:0007669"/>
    <property type="project" value="UniProtKB-KW"/>
</dbReference>
<dbReference type="PANTHER" id="PTHR12475:SF4">
    <property type="entry name" value="PROTEIN THEM6"/>
    <property type="match status" value="1"/>
</dbReference>
<evidence type="ECO:0000313" key="1">
    <source>
        <dbReference type="EMBL" id="TQM66411.1"/>
    </source>
</evidence>
<dbReference type="CDD" id="cd00586">
    <property type="entry name" value="4HBT"/>
    <property type="match status" value="1"/>
</dbReference>
<dbReference type="AlphaFoldDB" id="A0A543I780"/>
<sequence>MNMILRLLLLTLRSRRGPRLGPWDLTRTRFRVKLTDLDILHHMNNGRYLSIMDLGRQDLMIRSGMWRRLGELGWYPVVVGQTISYRKSLTLGQVFVVETRIVGHDVKSFYLEQRFVVRGEIYARAFVRARFLKKTGGTLTAAEVVEGLGVADIPEGRMPQWVQDWSDASTLPPTRAAAPSEW</sequence>
<gene>
    <name evidence="1" type="ORF">FB466_1251</name>
</gene>
<dbReference type="InterPro" id="IPR029069">
    <property type="entry name" value="HotDog_dom_sf"/>
</dbReference>
<dbReference type="Proteomes" id="UP000318331">
    <property type="component" value="Unassembled WGS sequence"/>
</dbReference>
<name>A0A543I780_9MICO</name>
<dbReference type="Gene3D" id="3.10.129.10">
    <property type="entry name" value="Hotdog Thioesterase"/>
    <property type="match status" value="1"/>
</dbReference>
<reference evidence="1 2" key="1">
    <citation type="submission" date="2019-06" db="EMBL/GenBank/DDBJ databases">
        <title>Sequencing the genomes of 1000 actinobacteria strains.</title>
        <authorList>
            <person name="Klenk H.-P."/>
        </authorList>
    </citation>
    <scope>NUCLEOTIDE SEQUENCE [LARGE SCALE GENOMIC DNA]</scope>
    <source>
        <strain evidence="1 2">DSM 18031</strain>
    </source>
</reference>
<organism evidence="1 2">
    <name type="scientific">Klugiella xanthotipulae</name>
    <dbReference type="NCBI Taxonomy" id="244735"/>
    <lineage>
        <taxon>Bacteria</taxon>
        <taxon>Bacillati</taxon>
        <taxon>Actinomycetota</taxon>
        <taxon>Actinomycetes</taxon>
        <taxon>Micrococcales</taxon>
        <taxon>Microbacteriaceae</taxon>
        <taxon>Klugiella</taxon>
    </lineage>
</organism>
<evidence type="ECO:0000313" key="2">
    <source>
        <dbReference type="Proteomes" id="UP000318331"/>
    </source>
</evidence>
<dbReference type="InterPro" id="IPR051490">
    <property type="entry name" value="THEM6_lcsJ_thioesterase"/>
</dbReference>
<dbReference type="OrthoDB" id="3727779at2"/>
<dbReference type="SUPFAM" id="SSF54637">
    <property type="entry name" value="Thioesterase/thiol ester dehydrase-isomerase"/>
    <property type="match status" value="1"/>
</dbReference>